<feature type="compositionally biased region" description="Polar residues" evidence="1">
    <location>
        <begin position="373"/>
        <end position="383"/>
    </location>
</feature>
<feature type="region of interest" description="Disordered" evidence="1">
    <location>
        <begin position="314"/>
        <end position="343"/>
    </location>
</feature>
<dbReference type="Proteomes" id="UP001473302">
    <property type="component" value="Unassembled WGS sequence"/>
</dbReference>
<evidence type="ECO:0000313" key="2">
    <source>
        <dbReference type="EMBL" id="GAA5808406.1"/>
    </source>
</evidence>
<dbReference type="EMBL" id="BAABUK010000003">
    <property type="protein sequence ID" value="GAA5808406.1"/>
    <property type="molecule type" value="Genomic_DNA"/>
</dbReference>
<protein>
    <recommendedName>
        <fullName evidence="4">Retrotransposon gag domain-containing protein</fullName>
    </recommendedName>
</protein>
<evidence type="ECO:0008006" key="4">
    <source>
        <dbReference type="Google" id="ProtNLM"/>
    </source>
</evidence>
<proteinExistence type="predicted"/>
<keyword evidence="3" id="KW-1185">Reference proteome</keyword>
<reference evidence="2 3" key="1">
    <citation type="submission" date="2024-04" db="EMBL/GenBank/DDBJ databases">
        <title>genome sequences of Mucor flavus KT1a and Helicostylum pulchrum KT1b strains isolated from the surface of a dry-aged beef.</title>
        <authorList>
            <person name="Toyotome T."/>
            <person name="Hosono M."/>
            <person name="Torimaru M."/>
            <person name="Fukuda K."/>
            <person name="Mikami N."/>
        </authorList>
    </citation>
    <scope>NUCLEOTIDE SEQUENCE [LARGE SCALE GENOMIC DNA]</scope>
    <source>
        <strain evidence="2 3">KT1a</strain>
    </source>
</reference>
<sequence>MSLSGNTTPAPKSNAPEMEGPADNWTEMERNLPQISLTVTNHNSAPSLSRKEILVKLQAEVDALDEKIIMVYSKASSSEMDEKLCLQWAKQIESKQKVMATLNSVRDNKVSKKGKGTADSKWANAPSGNKGLTLNRNDLPCFQLVGRTYPQFKGKIFYKSVEEYISAFEEVVASANHGLDENWKVYLPIAFPDELKAWMRNELFTCQSWIEAKKVLAKKFGNAQLRILATKELMAMTMYNDETISDFDNRFMQALENTDYSSDDRIIADFYFIALPLHWQTHVMTVIGAQKKENEAWTAAERFQITFNIFTDKRPELGNPTERKGSSPVKRSLDNDAEGSKPYKKRVNSTALMYCSYHGDNNSHNSSECQNLVENKAESSQPAVRSRSHNRSYRSKAGVPCRQNCGNNWTPGHTCEAYYKKHPGKRPENQTVLAVTANNKGKKAVRDDRFENESYECKIDTGKGELNFLNYGGLVVLKSTLCPIQENVSTVSLPETEEFSVESAPVESAPVVRLNSSSKYAHSTTLPISVYIL</sequence>
<comment type="caution">
    <text evidence="2">The sequence shown here is derived from an EMBL/GenBank/DDBJ whole genome shotgun (WGS) entry which is preliminary data.</text>
</comment>
<accession>A0ABP9YNH4</accession>
<evidence type="ECO:0000256" key="1">
    <source>
        <dbReference type="SAM" id="MobiDB-lite"/>
    </source>
</evidence>
<gene>
    <name evidence="2" type="ORF">MFLAVUS_001797</name>
</gene>
<evidence type="ECO:0000313" key="3">
    <source>
        <dbReference type="Proteomes" id="UP001473302"/>
    </source>
</evidence>
<feature type="region of interest" description="Disordered" evidence="1">
    <location>
        <begin position="1"/>
        <end position="24"/>
    </location>
</feature>
<feature type="region of interest" description="Disordered" evidence="1">
    <location>
        <begin position="373"/>
        <end position="397"/>
    </location>
</feature>
<name>A0ABP9YNH4_9FUNG</name>
<organism evidence="2 3">
    <name type="scientific">Mucor flavus</name>
    <dbReference type="NCBI Taxonomy" id="439312"/>
    <lineage>
        <taxon>Eukaryota</taxon>
        <taxon>Fungi</taxon>
        <taxon>Fungi incertae sedis</taxon>
        <taxon>Mucoromycota</taxon>
        <taxon>Mucoromycotina</taxon>
        <taxon>Mucoromycetes</taxon>
        <taxon>Mucorales</taxon>
        <taxon>Mucorineae</taxon>
        <taxon>Mucoraceae</taxon>
        <taxon>Mucor</taxon>
    </lineage>
</organism>
<feature type="compositionally biased region" description="Basic and acidic residues" evidence="1">
    <location>
        <begin position="314"/>
        <end position="341"/>
    </location>
</feature>
<feature type="region of interest" description="Disordered" evidence="1">
    <location>
        <begin position="109"/>
        <end position="129"/>
    </location>
</feature>
<feature type="compositionally biased region" description="Polar residues" evidence="1">
    <location>
        <begin position="1"/>
        <end position="11"/>
    </location>
</feature>